<dbReference type="EnsemblPlants" id="AVESA.00010b.r2.1AG0022480.2">
    <property type="protein sequence ID" value="AVESA.00010b.r2.1AG0022480.2.CDS"/>
    <property type="gene ID" value="AVESA.00010b.r2.1AG0022480"/>
</dbReference>
<evidence type="ECO:0000313" key="2">
    <source>
        <dbReference type="Proteomes" id="UP001732700"/>
    </source>
</evidence>
<keyword evidence="2" id="KW-1185">Reference proteome</keyword>
<reference evidence="1" key="2">
    <citation type="submission" date="2025-09" db="UniProtKB">
        <authorList>
            <consortium name="EnsemblPlants"/>
        </authorList>
    </citation>
    <scope>IDENTIFICATION</scope>
</reference>
<reference evidence="1" key="1">
    <citation type="submission" date="2021-05" db="EMBL/GenBank/DDBJ databases">
        <authorList>
            <person name="Scholz U."/>
            <person name="Mascher M."/>
            <person name="Fiebig A."/>
        </authorList>
    </citation>
    <scope>NUCLEOTIDE SEQUENCE [LARGE SCALE GENOMIC DNA]</scope>
</reference>
<organism evidence="1 2">
    <name type="scientific">Avena sativa</name>
    <name type="common">Oat</name>
    <dbReference type="NCBI Taxonomy" id="4498"/>
    <lineage>
        <taxon>Eukaryota</taxon>
        <taxon>Viridiplantae</taxon>
        <taxon>Streptophyta</taxon>
        <taxon>Embryophyta</taxon>
        <taxon>Tracheophyta</taxon>
        <taxon>Spermatophyta</taxon>
        <taxon>Magnoliopsida</taxon>
        <taxon>Liliopsida</taxon>
        <taxon>Poales</taxon>
        <taxon>Poaceae</taxon>
        <taxon>BOP clade</taxon>
        <taxon>Pooideae</taxon>
        <taxon>Poodae</taxon>
        <taxon>Poeae</taxon>
        <taxon>Poeae Chloroplast Group 1 (Aveneae type)</taxon>
        <taxon>Aveninae</taxon>
        <taxon>Avena</taxon>
    </lineage>
</organism>
<accession>A0ACD5TAZ0</accession>
<evidence type="ECO:0000313" key="1">
    <source>
        <dbReference type="EnsemblPlants" id="AVESA.00010b.r2.1AG0022480.2.CDS"/>
    </source>
</evidence>
<proteinExistence type="predicted"/>
<dbReference type="Proteomes" id="UP001732700">
    <property type="component" value="Chromosome 1A"/>
</dbReference>
<protein>
    <submittedName>
        <fullName evidence="1">Uncharacterized protein</fullName>
    </submittedName>
</protein>
<name>A0ACD5TAZ0_AVESA</name>
<sequence>MRTEVIKADTIDVAAEMILNELGADTRRSGNRENVIYFDGWNGLGACDVLQAIAKRLAVSSELLMRPAGLDFDEIIHIDCSKWESRRAMQRKIAEQLKLPDWVMEMFDKQDEEDDFAGLDQGSRGEIEQVFTEIYQTIHNHKFLLILHNGSNDEIDIFNFGLYLYGYANSKMLWTFRGRFRLDPKVMDNVKKNTTTHVLLSASRDGRDPKELWSYLVRHEAAQLCHGIIDSAVAAECVLYMLKQCCIGSHIIDYDWAIHTTNYWVCNGIIALSDIDRAWKVGDVLQREVHMLNIDSRLTNDEATIMLSSHLVRSAERMPYCISTTTCGFVQSHSGVILENMFERSHGLSVLKLSWCTFSLSLPPFLYCHSLRFLWIEHCQDHITRSSSDHCHIDADKEELELDNSTTRSWPCFQSLWVLDLRYTDCDWILSAQVMDLMTQLRVLNVTGAKNWDMSHLRGRLHNIRKLRITKSTCFFNNDVFSKMESIELLEFSGNTVRQGMSSFSVSASNSSLKTVTIDGCDGLRIISFRGCKELKNVFLKGLLWFIGKLDISGTNIKTLDLGGIQSILPERIILLGCHRLRAILWPERVKDKLNWPCILRIDTTSTSAPMEGVEAPHAHPYCDQSLQKQKEEKFNGGWQISVTDARLLRSLSPVSGYLSDECIHLDICGTTILGGSNVQGTNKDKLVEVQPHKSTVMDSEYRDVLKGGSVGVMMMWDCPEINWWRRATTCIIKVMIMHGQGKKLLEDARGALSFPDFMCIGATSLHVYDNSSIISIPAPLRGLRWCRVERCPKLKEVFTGMWSFYDLYTFWASQLLTACYIWGWPYYLHNLDFLHLDHCPRLVHVLPYYSWNIHPWLTLVTLEILYCSDLKEVVPLDPKLQEQGTIIKCPKLRHIHLHELPTLQRISGLRMSAPTLETIKIRGCWSLRRLPAVGRNTKPPKVDCEKEWWDKLEWDGLEKYHHPSLYEPRHSLYYKAQLPRVSLLR</sequence>